<protein>
    <submittedName>
        <fullName evidence="2">Uncharacterized protein</fullName>
    </submittedName>
</protein>
<keyword evidence="3" id="KW-1185">Reference proteome</keyword>
<evidence type="ECO:0000256" key="1">
    <source>
        <dbReference type="SAM" id="MobiDB-lite"/>
    </source>
</evidence>
<proteinExistence type="predicted"/>
<evidence type="ECO:0000313" key="3">
    <source>
        <dbReference type="Proteomes" id="UP000016934"/>
    </source>
</evidence>
<dbReference type="EMBL" id="KB445651">
    <property type="protein sequence ID" value="EMD60225.1"/>
    <property type="molecule type" value="Genomic_DNA"/>
</dbReference>
<dbReference type="Proteomes" id="UP000016934">
    <property type="component" value="Unassembled WGS sequence"/>
</dbReference>
<gene>
    <name evidence="2" type="ORF">COCSADRAFT_250200</name>
</gene>
<evidence type="ECO:0000313" key="2">
    <source>
        <dbReference type="EMBL" id="EMD60225.1"/>
    </source>
</evidence>
<feature type="compositionally biased region" description="Polar residues" evidence="1">
    <location>
        <begin position="280"/>
        <end position="305"/>
    </location>
</feature>
<feature type="region of interest" description="Disordered" evidence="1">
    <location>
        <begin position="49"/>
        <end position="81"/>
    </location>
</feature>
<feature type="region of interest" description="Disordered" evidence="1">
    <location>
        <begin position="260"/>
        <end position="320"/>
    </location>
</feature>
<reference evidence="2 3" key="1">
    <citation type="journal article" date="2012" name="PLoS Pathog.">
        <title>Diverse lifestyles and strategies of plant pathogenesis encoded in the genomes of eighteen Dothideomycetes fungi.</title>
        <authorList>
            <person name="Ohm R.A."/>
            <person name="Feau N."/>
            <person name="Henrissat B."/>
            <person name="Schoch C.L."/>
            <person name="Horwitz B.A."/>
            <person name="Barry K.W."/>
            <person name="Condon B.J."/>
            <person name="Copeland A.C."/>
            <person name="Dhillon B."/>
            <person name="Glaser F."/>
            <person name="Hesse C.N."/>
            <person name="Kosti I."/>
            <person name="LaButti K."/>
            <person name="Lindquist E.A."/>
            <person name="Lucas S."/>
            <person name="Salamov A.A."/>
            <person name="Bradshaw R.E."/>
            <person name="Ciuffetti L."/>
            <person name="Hamelin R.C."/>
            <person name="Kema G.H.J."/>
            <person name="Lawrence C."/>
            <person name="Scott J.A."/>
            <person name="Spatafora J.W."/>
            <person name="Turgeon B.G."/>
            <person name="de Wit P.J.G.M."/>
            <person name="Zhong S."/>
            <person name="Goodwin S.B."/>
            <person name="Grigoriev I.V."/>
        </authorList>
    </citation>
    <scope>NUCLEOTIDE SEQUENCE [LARGE SCALE GENOMIC DNA]</scope>
    <source>
        <strain evidence="3">ND90Pr / ATCC 201652</strain>
    </source>
</reference>
<dbReference type="AlphaFoldDB" id="M2SCM7"/>
<feature type="compositionally biased region" description="Acidic residues" evidence="1">
    <location>
        <begin position="49"/>
        <end position="58"/>
    </location>
</feature>
<name>M2SCM7_COCSN</name>
<dbReference type="HOGENOM" id="CLU_582665_0_0_1"/>
<accession>M2SCM7</accession>
<dbReference type="RefSeq" id="XP_007704409.1">
    <property type="nucleotide sequence ID" value="XM_007706219.1"/>
</dbReference>
<feature type="region of interest" description="Disordered" evidence="1">
    <location>
        <begin position="443"/>
        <end position="469"/>
    </location>
</feature>
<dbReference type="OrthoDB" id="10508887at2759"/>
<organism evidence="2 3">
    <name type="scientific">Cochliobolus sativus (strain ND90Pr / ATCC 201652)</name>
    <name type="common">Common root rot and spot blotch fungus</name>
    <name type="synonym">Bipolaris sorokiniana</name>
    <dbReference type="NCBI Taxonomy" id="665912"/>
    <lineage>
        <taxon>Eukaryota</taxon>
        <taxon>Fungi</taxon>
        <taxon>Dikarya</taxon>
        <taxon>Ascomycota</taxon>
        <taxon>Pezizomycotina</taxon>
        <taxon>Dothideomycetes</taxon>
        <taxon>Pleosporomycetidae</taxon>
        <taxon>Pleosporales</taxon>
        <taxon>Pleosporineae</taxon>
        <taxon>Pleosporaceae</taxon>
        <taxon>Bipolaris</taxon>
    </lineage>
</organism>
<reference evidence="3" key="2">
    <citation type="journal article" date="2013" name="PLoS Genet.">
        <title>Comparative genome structure, secondary metabolite, and effector coding capacity across Cochliobolus pathogens.</title>
        <authorList>
            <person name="Condon B.J."/>
            <person name="Leng Y."/>
            <person name="Wu D."/>
            <person name="Bushley K.E."/>
            <person name="Ohm R.A."/>
            <person name="Otillar R."/>
            <person name="Martin J."/>
            <person name="Schackwitz W."/>
            <person name="Grimwood J."/>
            <person name="MohdZainudin N."/>
            <person name="Xue C."/>
            <person name="Wang R."/>
            <person name="Manning V.A."/>
            <person name="Dhillon B."/>
            <person name="Tu Z.J."/>
            <person name="Steffenson B.J."/>
            <person name="Salamov A."/>
            <person name="Sun H."/>
            <person name="Lowry S."/>
            <person name="LaButti K."/>
            <person name="Han J."/>
            <person name="Copeland A."/>
            <person name="Lindquist E."/>
            <person name="Barry K."/>
            <person name="Schmutz J."/>
            <person name="Baker S.E."/>
            <person name="Ciuffetti L.M."/>
            <person name="Grigoriev I.V."/>
            <person name="Zhong S."/>
            <person name="Turgeon B.G."/>
        </authorList>
    </citation>
    <scope>NUCLEOTIDE SEQUENCE [LARGE SCALE GENOMIC DNA]</scope>
    <source>
        <strain evidence="3">ND90Pr / ATCC 201652</strain>
    </source>
</reference>
<dbReference type="GeneID" id="19135200"/>
<sequence length="469" mass="52974">MENDSQTSSRMTTSEMEEHSTNPPPNQLHLAAKNCQLLLERLDRFLDDDTQDTAVDESQDTRARESQETGTEEPTALVPLPGFPAYERYDYPGKGCLDWAKGPKESRPSAGASDRARACPNEHPWGVIWVGSARKSCPGCGQQMPKPVGSKSEPVAVWDIPCEVGNDGKAIKGTGFAIQIKDTGRMSNLSKQGPKDTAKDARASRHYNGMAARLKLMLTEQGLTEEEAQYQARFPFQWKDGNAKAALQYRLEAWYAHEEPDTESTAVPNDDPNNPFMDLTISSQDSDQFSLPSNLSCNDAESASGDNDDDSEVNFSDSDDVTHGPFRHDIIFRQMPSNWEKKGGISRVWWITREQKNIMWRNALMESDLLSITTNRIPNFLYHLVPMFARWTSLEMDLCLTWHVRSIYTASQWYKKRNRANFQALIKLLFSEAVRWKELFAIDDSDDEDDDEDDSSDEDDGNDEDGDDD</sequence>
<feature type="region of interest" description="Disordered" evidence="1">
    <location>
        <begin position="1"/>
        <end position="32"/>
    </location>
</feature>
<feature type="compositionally biased region" description="Polar residues" evidence="1">
    <location>
        <begin position="1"/>
        <end position="14"/>
    </location>
</feature>
<dbReference type="KEGG" id="bsc:COCSADRAFT_250200"/>